<dbReference type="PANTHER" id="PTHR11706:SF33">
    <property type="entry name" value="NATURAL RESISTANCE-ASSOCIATED MACROPHAGE PROTEIN 2"/>
    <property type="match status" value="1"/>
</dbReference>
<name>A0A7J6TUR2_PEROL</name>
<dbReference type="AlphaFoldDB" id="A0A7J6TUR2"/>
<dbReference type="PANTHER" id="PTHR11706">
    <property type="entry name" value="SOLUTE CARRIER PROTEIN FAMILY 11 MEMBER"/>
    <property type="match status" value="1"/>
</dbReference>
<comment type="subcellular location">
    <subcellularLocation>
        <location evidence="1">Membrane</location>
        <topology evidence="1">Multi-pass membrane protein</topology>
    </subcellularLocation>
</comment>
<dbReference type="Proteomes" id="UP000553632">
    <property type="component" value="Unassembled WGS sequence"/>
</dbReference>
<organism evidence="7 8">
    <name type="scientific">Perkinsus olseni</name>
    <name type="common">Perkinsus atlanticus</name>
    <dbReference type="NCBI Taxonomy" id="32597"/>
    <lineage>
        <taxon>Eukaryota</taxon>
        <taxon>Sar</taxon>
        <taxon>Alveolata</taxon>
        <taxon>Perkinsozoa</taxon>
        <taxon>Perkinsea</taxon>
        <taxon>Perkinsida</taxon>
        <taxon>Perkinsidae</taxon>
        <taxon>Perkinsus</taxon>
    </lineage>
</organism>
<feature type="transmembrane region" description="Helical" evidence="6">
    <location>
        <begin position="89"/>
        <end position="110"/>
    </location>
</feature>
<dbReference type="PRINTS" id="PR00447">
    <property type="entry name" value="NATRESASSCMP"/>
</dbReference>
<evidence type="ECO:0000256" key="4">
    <source>
        <dbReference type="ARBA" id="ARBA00022989"/>
    </source>
</evidence>
<evidence type="ECO:0000256" key="3">
    <source>
        <dbReference type="ARBA" id="ARBA00022692"/>
    </source>
</evidence>
<evidence type="ECO:0000313" key="7">
    <source>
        <dbReference type="EMBL" id="KAF4748855.1"/>
    </source>
</evidence>
<keyword evidence="8" id="KW-1185">Reference proteome</keyword>
<evidence type="ECO:0000256" key="1">
    <source>
        <dbReference type="ARBA" id="ARBA00004141"/>
    </source>
</evidence>
<dbReference type="Pfam" id="PF01566">
    <property type="entry name" value="Nramp"/>
    <property type="match status" value="1"/>
</dbReference>
<keyword evidence="2" id="KW-0813">Transport</keyword>
<accession>A0A7J6TUR2</accession>
<keyword evidence="3 6" id="KW-0812">Transmembrane</keyword>
<dbReference type="GO" id="GO:0005384">
    <property type="term" value="F:manganese ion transmembrane transporter activity"/>
    <property type="evidence" value="ECO:0007669"/>
    <property type="project" value="TreeGrafter"/>
</dbReference>
<proteinExistence type="predicted"/>
<evidence type="ECO:0000256" key="6">
    <source>
        <dbReference type="SAM" id="Phobius"/>
    </source>
</evidence>
<dbReference type="GO" id="GO:0005886">
    <property type="term" value="C:plasma membrane"/>
    <property type="evidence" value="ECO:0007669"/>
    <property type="project" value="TreeGrafter"/>
</dbReference>
<keyword evidence="5 6" id="KW-0472">Membrane</keyword>
<dbReference type="GO" id="GO:0015086">
    <property type="term" value="F:cadmium ion transmembrane transporter activity"/>
    <property type="evidence" value="ECO:0007669"/>
    <property type="project" value="TreeGrafter"/>
</dbReference>
<keyword evidence="4 6" id="KW-1133">Transmembrane helix</keyword>
<evidence type="ECO:0000256" key="5">
    <source>
        <dbReference type="ARBA" id="ARBA00023136"/>
    </source>
</evidence>
<evidence type="ECO:0000256" key="2">
    <source>
        <dbReference type="ARBA" id="ARBA00022448"/>
    </source>
</evidence>
<sequence>MAGQYVMEGFMHIRISMWVRVLLTRTIALGPALAIALLESEISGMNGVNAWLNILQSIQLPFALLPLLHFAMSKKVMGTFAVNRWWKAVLWLVAILILAINVYLIVTTIVPLDWPWYAWAIIGIVAYLYASLCFYCVKEDVYRAAGNVKRGIIFCLKPL</sequence>
<dbReference type="InterPro" id="IPR001046">
    <property type="entry name" value="NRAMP_fam"/>
</dbReference>
<feature type="transmembrane region" description="Helical" evidence="6">
    <location>
        <begin position="50"/>
        <end position="68"/>
    </location>
</feature>
<protein>
    <submittedName>
        <fullName evidence="7">Uncharacterized protein</fullName>
    </submittedName>
</protein>
<evidence type="ECO:0000313" key="8">
    <source>
        <dbReference type="Proteomes" id="UP000553632"/>
    </source>
</evidence>
<feature type="non-terminal residue" evidence="7">
    <location>
        <position position="1"/>
    </location>
</feature>
<reference evidence="7 8" key="1">
    <citation type="submission" date="2020-04" db="EMBL/GenBank/DDBJ databases">
        <title>Perkinsus olseni comparative genomics.</title>
        <authorList>
            <person name="Bogema D.R."/>
        </authorList>
    </citation>
    <scope>NUCLEOTIDE SEQUENCE [LARGE SCALE GENOMIC DNA]</scope>
    <source>
        <strain evidence="7 8">ATCC PRA-207</strain>
    </source>
</reference>
<dbReference type="EMBL" id="JABANO010008243">
    <property type="protein sequence ID" value="KAF4748855.1"/>
    <property type="molecule type" value="Genomic_DNA"/>
</dbReference>
<comment type="caution">
    <text evidence="7">The sequence shown here is derived from an EMBL/GenBank/DDBJ whole genome shotgun (WGS) entry which is preliminary data.</text>
</comment>
<dbReference type="GO" id="GO:0034755">
    <property type="term" value="P:iron ion transmembrane transport"/>
    <property type="evidence" value="ECO:0007669"/>
    <property type="project" value="TreeGrafter"/>
</dbReference>
<gene>
    <name evidence="7" type="ORF">FOZ63_013159</name>
</gene>
<feature type="transmembrane region" description="Helical" evidence="6">
    <location>
        <begin position="116"/>
        <end position="137"/>
    </location>
</feature>